<protein>
    <submittedName>
        <fullName evidence="2">Uncharacterized protein</fullName>
    </submittedName>
</protein>
<name>A0A9D9N863_9FIRM</name>
<sequence length="163" mass="18727">MNFIKKFSIKVLGIGMISVFLVLTYSIPRTVTKQIVGNYTVYNQKKEVIKTGQLEKEKEKGYTCKGITIYPNTWIVFCYSGTKNGGFPIQNGENANISYTLNKIAKHTVRISHITYEDYSYCQKTNQISYRPEDSPIHEPTYAFALRNDSSAPLYLEHFTIEK</sequence>
<accession>A0A9D9N863</accession>
<dbReference type="Proteomes" id="UP000823618">
    <property type="component" value="Unassembled WGS sequence"/>
</dbReference>
<dbReference type="AlphaFoldDB" id="A0A9D9N863"/>
<keyword evidence="1" id="KW-1133">Transmembrane helix</keyword>
<keyword evidence="1" id="KW-0472">Membrane</keyword>
<comment type="caution">
    <text evidence="2">The sequence shown here is derived from an EMBL/GenBank/DDBJ whole genome shotgun (WGS) entry which is preliminary data.</text>
</comment>
<keyword evidence="1" id="KW-0812">Transmembrane</keyword>
<evidence type="ECO:0000313" key="2">
    <source>
        <dbReference type="EMBL" id="MBO8463580.1"/>
    </source>
</evidence>
<dbReference type="EMBL" id="JADIML010000180">
    <property type="protein sequence ID" value="MBO8463580.1"/>
    <property type="molecule type" value="Genomic_DNA"/>
</dbReference>
<evidence type="ECO:0000256" key="1">
    <source>
        <dbReference type="SAM" id="Phobius"/>
    </source>
</evidence>
<gene>
    <name evidence="2" type="ORF">IAC13_06590</name>
</gene>
<evidence type="ECO:0000313" key="3">
    <source>
        <dbReference type="Proteomes" id="UP000823618"/>
    </source>
</evidence>
<reference evidence="2" key="1">
    <citation type="submission" date="2020-10" db="EMBL/GenBank/DDBJ databases">
        <authorList>
            <person name="Gilroy R."/>
        </authorList>
    </citation>
    <scope>NUCLEOTIDE SEQUENCE</scope>
    <source>
        <strain evidence="2">E3-2379</strain>
    </source>
</reference>
<feature type="transmembrane region" description="Helical" evidence="1">
    <location>
        <begin position="7"/>
        <end position="27"/>
    </location>
</feature>
<proteinExistence type="predicted"/>
<organism evidence="2 3">
    <name type="scientific">Candidatus Scybalomonas excrementavium</name>
    <dbReference type="NCBI Taxonomy" id="2840943"/>
    <lineage>
        <taxon>Bacteria</taxon>
        <taxon>Bacillati</taxon>
        <taxon>Bacillota</taxon>
        <taxon>Clostridia</taxon>
        <taxon>Lachnospirales</taxon>
        <taxon>Lachnospiraceae</taxon>
        <taxon>Lachnospiraceae incertae sedis</taxon>
        <taxon>Candidatus Scybalomonas</taxon>
    </lineage>
</organism>
<reference evidence="2" key="2">
    <citation type="journal article" date="2021" name="PeerJ">
        <title>Extensive microbial diversity within the chicken gut microbiome revealed by metagenomics and culture.</title>
        <authorList>
            <person name="Gilroy R."/>
            <person name="Ravi A."/>
            <person name="Getino M."/>
            <person name="Pursley I."/>
            <person name="Horton D.L."/>
            <person name="Alikhan N.F."/>
            <person name="Baker D."/>
            <person name="Gharbi K."/>
            <person name="Hall N."/>
            <person name="Watson M."/>
            <person name="Adriaenssens E.M."/>
            <person name="Foster-Nyarko E."/>
            <person name="Jarju S."/>
            <person name="Secka A."/>
            <person name="Antonio M."/>
            <person name="Oren A."/>
            <person name="Chaudhuri R.R."/>
            <person name="La Ragione R."/>
            <person name="Hildebrand F."/>
            <person name="Pallen M.J."/>
        </authorList>
    </citation>
    <scope>NUCLEOTIDE SEQUENCE</scope>
    <source>
        <strain evidence="2">E3-2379</strain>
    </source>
</reference>